<sequence length="86" mass="9608">MLQFFGEDFSRFYSGPKIGNIVGRLLQGICSKATTSCCVLSCLRPLAMQVGSAALGPRWIYAYQSLTGPKLCRLLHWAEARRMHMP</sequence>
<protein>
    <submittedName>
        <fullName evidence="1">Uncharacterized protein</fullName>
    </submittedName>
</protein>
<proteinExistence type="predicted"/>
<dbReference type="EMBL" id="JAYMYQ010000002">
    <property type="protein sequence ID" value="KAK7349789.1"/>
    <property type="molecule type" value="Genomic_DNA"/>
</dbReference>
<accession>A0AAN9QW63</accession>
<gene>
    <name evidence="1" type="ORF">VNO77_07468</name>
</gene>
<comment type="caution">
    <text evidence="1">The sequence shown here is derived from an EMBL/GenBank/DDBJ whole genome shotgun (WGS) entry which is preliminary data.</text>
</comment>
<reference evidence="1 2" key="1">
    <citation type="submission" date="2024-01" db="EMBL/GenBank/DDBJ databases">
        <title>The genomes of 5 underutilized Papilionoideae crops provide insights into root nodulation and disease resistanc.</title>
        <authorList>
            <person name="Jiang F."/>
        </authorList>
    </citation>
    <scope>NUCLEOTIDE SEQUENCE [LARGE SCALE GENOMIC DNA]</scope>
    <source>
        <strain evidence="1">LVBAO_FW01</strain>
        <tissue evidence="1">Leaves</tissue>
    </source>
</reference>
<keyword evidence="2" id="KW-1185">Reference proteome</keyword>
<dbReference type="Proteomes" id="UP001367508">
    <property type="component" value="Unassembled WGS sequence"/>
</dbReference>
<name>A0AAN9QW63_CANGL</name>
<dbReference type="AlphaFoldDB" id="A0AAN9QW63"/>
<organism evidence="1 2">
    <name type="scientific">Canavalia gladiata</name>
    <name type="common">Sword bean</name>
    <name type="synonym">Dolichos gladiatus</name>
    <dbReference type="NCBI Taxonomy" id="3824"/>
    <lineage>
        <taxon>Eukaryota</taxon>
        <taxon>Viridiplantae</taxon>
        <taxon>Streptophyta</taxon>
        <taxon>Embryophyta</taxon>
        <taxon>Tracheophyta</taxon>
        <taxon>Spermatophyta</taxon>
        <taxon>Magnoliopsida</taxon>
        <taxon>eudicotyledons</taxon>
        <taxon>Gunneridae</taxon>
        <taxon>Pentapetalae</taxon>
        <taxon>rosids</taxon>
        <taxon>fabids</taxon>
        <taxon>Fabales</taxon>
        <taxon>Fabaceae</taxon>
        <taxon>Papilionoideae</taxon>
        <taxon>50 kb inversion clade</taxon>
        <taxon>NPAAA clade</taxon>
        <taxon>indigoferoid/millettioid clade</taxon>
        <taxon>Phaseoleae</taxon>
        <taxon>Canavalia</taxon>
    </lineage>
</organism>
<evidence type="ECO:0000313" key="1">
    <source>
        <dbReference type="EMBL" id="KAK7349789.1"/>
    </source>
</evidence>
<evidence type="ECO:0000313" key="2">
    <source>
        <dbReference type="Proteomes" id="UP001367508"/>
    </source>
</evidence>